<protein>
    <submittedName>
        <fullName evidence="1">Uncharacterized protein</fullName>
    </submittedName>
</protein>
<organism evidence="1">
    <name type="scientific">Arion vulgaris</name>
    <dbReference type="NCBI Taxonomy" id="1028688"/>
    <lineage>
        <taxon>Eukaryota</taxon>
        <taxon>Metazoa</taxon>
        <taxon>Spiralia</taxon>
        <taxon>Lophotrochozoa</taxon>
        <taxon>Mollusca</taxon>
        <taxon>Gastropoda</taxon>
        <taxon>Heterobranchia</taxon>
        <taxon>Euthyneura</taxon>
        <taxon>Panpulmonata</taxon>
        <taxon>Eupulmonata</taxon>
        <taxon>Stylommatophora</taxon>
        <taxon>Helicina</taxon>
        <taxon>Arionoidea</taxon>
        <taxon>Arionidae</taxon>
        <taxon>Arion</taxon>
    </lineage>
</organism>
<feature type="non-terminal residue" evidence="1">
    <location>
        <position position="1"/>
    </location>
</feature>
<gene>
    <name evidence="1" type="primary">ORF217857</name>
</gene>
<dbReference type="AlphaFoldDB" id="A0A0B7BYS2"/>
<name>A0A0B7BYS2_9EUPU</name>
<evidence type="ECO:0000313" key="1">
    <source>
        <dbReference type="EMBL" id="CEK98123.1"/>
    </source>
</evidence>
<sequence>ENRNKLEMEARRLTTTDIASIGDVFSSKRSRSNARLIDVLNPTLTMNELLPLQDNSSELLS</sequence>
<proteinExistence type="predicted"/>
<dbReference type="EMBL" id="HACG01051252">
    <property type="protein sequence ID" value="CEK98123.1"/>
    <property type="molecule type" value="Transcribed_RNA"/>
</dbReference>
<accession>A0A0B7BYS2</accession>
<reference evidence="1" key="1">
    <citation type="submission" date="2014-12" db="EMBL/GenBank/DDBJ databases">
        <title>Insight into the proteome of Arion vulgaris.</title>
        <authorList>
            <person name="Aradska J."/>
            <person name="Bulat T."/>
            <person name="Smidak R."/>
            <person name="Sarate P."/>
            <person name="Gangsoo J."/>
            <person name="Sialana F."/>
            <person name="Bilban M."/>
            <person name="Lubec G."/>
        </authorList>
    </citation>
    <scope>NUCLEOTIDE SEQUENCE</scope>
    <source>
        <tissue evidence="1">Skin</tissue>
    </source>
</reference>